<dbReference type="InterPro" id="IPR017039">
    <property type="entry name" value="Virul_fac_BrkB"/>
</dbReference>
<evidence type="ECO:0000256" key="5">
    <source>
        <dbReference type="ARBA" id="ARBA00023136"/>
    </source>
</evidence>
<evidence type="ECO:0000256" key="4">
    <source>
        <dbReference type="ARBA" id="ARBA00022989"/>
    </source>
</evidence>
<keyword evidence="9" id="KW-1185">Reference proteome</keyword>
<feature type="region of interest" description="Disordered" evidence="6">
    <location>
        <begin position="1"/>
        <end position="42"/>
    </location>
</feature>
<keyword evidence="5 7" id="KW-0472">Membrane</keyword>
<sequence length="342" mass="36460">MSLLHRHGNDAKTDKHDEQGTKPADESPASPEEGPDSPAQLSGNSLWNAIKRTVTEFQDDNLTDWAAALTYYGVLSIFPGLLVLAAVLGLLGDDTLTRVVDSIKPLLPTETGDILDSMAGQLSAADTSSGLIALLGLAGAFWSASGYVGAFMRASNSIYEVPEGRPVWKTLPIRVGVTALVGIMLVACAVIVVFTGGLAETVGSAIGLGDAAVTTWSIVKWPVLLVIVSLMFAVLYWASPNAKTGGFRWVTPGGIMAVLLWVVASAAFGFYVANFGSYNKTYGTLAGIIVFLVWLWISNIAILLGAEFDAELERRRAIASGTPADKEPFLELRDDRKVRDKK</sequence>
<evidence type="ECO:0000313" key="9">
    <source>
        <dbReference type="Proteomes" id="UP001240236"/>
    </source>
</evidence>
<dbReference type="PANTHER" id="PTHR30213">
    <property type="entry name" value="INNER MEMBRANE PROTEIN YHJD"/>
    <property type="match status" value="1"/>
</dbReference>
<gene>
    <name evidence="8" type="ORF">J2S42_002861</name>
</gene>
<proteinExistence type="predicted"/>
<feature type="transmembrane region" description="Helical" evidence="7">
    <location>
        <begin position="218"/>
        <end position="237"/>
    </location>
</feature>
<feature type="compositionally biased region" description="Basic and acidic residues" evidence="6">
    <location>
        <begin position="7"/>
        <end position="25"/>
    </location>
</feature>
<dbReference type="Pfam" id="PF03631">
    <property type="entry name" value="Virul_fac_BrkB"/>
    <property type="match status" value="1"/>
</dbReference>
<comment type="subcellular location">
    <subcellularLocation>
        <location evidence="1">Cell membrane</location>
        <topology evidence="1">Multi-pass membrane protein</topology>
    </subcellularLocation>
</comment>
<dbReference type="GO" id="GO:0005886">
    <property type="term" value="C:plasma membrane"/>
    <property type="evidence" value="ECO:0007669"/>
    <property type="project" value="UniProtKB-SubCell"/>
</dbReference>
<keyword evidence="2" id="KW-1003">Cell membrane</keyword>
<organism evidence="8 9">
    <name type="scientific">Catenuloplanes indicus</name>
    <dbReference type="NCBI Taxonomy" id="137267"/>
    <lineage>
        <taxon>Bacteria</taxon>
        <taxon>Bacillati</taxon>
        <taxon>Actinomycetota</taxon>
        <taxon>Actinomycetes</taxon>
        <taxon>Micromonosporales</taxon>
        <taxon>Micromonosporaceae</taxon>
        <taxon>Catenuloplanes</taxon>
    </lineage>
</organism>
<dbReference type="RefSeq" id="WP_307239345.1">
    <property type="nucleotide sequence ID" value="NZ_JAUSUZ010000001.1"/>
</dbReference>
<feature type="transmembrane region" description="Helical" evidence="7">
    <location>
        <begin position="173"/>
        <end position="198"/>
    </location>
</feature>
<evidence type="ECO:0000256" key="3">
    <source>
        <dbReference type="ARBA" id="ARBA00022692"/>
    </source>
</evidence>
<dbReference type="PANTHER" id="PTHR30213:SF0">
    <property type="entry name" value="UPF0761 MEMBRANE PROTEIN YIHY"/>
    <property type="match status" value="1"/>
</dbReference>
<protein>
    <submittedName>
        <fullName evidence="8">Membrane protein</fullName>
    </submittedName>
</protein>
<dbReference type="EMBL" id="JAUSUZ010000001">
    <property type="protein sequence ID" value="MDQ0366192.1"/>
    <property type="molecule type" value="Genomic_DNA"/>
</dbReference>
<evidence type="ECO:0000256" key="2">
    <source>
        <dbReference type="ARBA" id="ARBA00022475"/>
    </source>
</evidence>
<evidence type="ECO:0000256" key="1">
    <source>
        <dbReference type="ARBA" id="ARBA00004651"/>
    </source>
</evidence>
<name>A0AAE3VYY9_9ACTN</name>
<keyword evidence="4 7" id="KW-1133">Transmembrane helix</keyword>
<reference evidence="8 9" key="1">
    <citation type="submission" date="2023-07" db="EMBL/GenBank/DDBJ databases">
        <title>Sequencing the genomes of 1000 actinobacteria strains.</title>
        <authorList>
            <person name="Klenk H.-P."/>
        </authorList>
    </citation>
    <scope>NUCLEOTIDE SEQUENCE [LARGE SCALE GENOMIC DNA]</scope>
    <source>
        <strain evidence="8 9">DSM 44709</strain>
    </source>
</reference>
<evidence type="ECO:0000313" key="8">
    <source>
        <dbReference type="EMBL" id="MDQ0366192.1"/>
    </source>
</evidence>
<dbReference type="PIRSF" id="PIRSF035875">
    <property type="entry name" value="RNase_BN"/>
    <property type="match status" value="1"/>
</dbReference>
<accession>A0AAE3VYY9</accession>
<evidence type="ECO:0000256" key="6">
    <source>
        <dbReference type="SAM" id="MobiDB-lite"/>
    </source>
</evidence>
<feature type="transmembrane region" description="Helical" evidence="7">
    <location>
        <begin position="69"/>
        <end position="91"/>
    </location>
</feature>
<comment type="caution">
    <text evidence="8">The sequence shown here is derived from an EMBL/GenBank/DDBJ whole genome shotgun (WGS) entry which is preliminary data.</text>
</comment>
<feature type="transmembrane region" description="Helical" evidence="7">
    <location>
        <begin position="131"/>
        <end position="152"/>
    </location>
</feature>
<feature type="transmembrane region" description="Helical" evidence="7">
    <location>
        <begin position="249"/>
        <end position="273"/>
    </location>
</feature>
<dbReference type="NCBIfam" id="TIGR00765">
    <property type="entry name" value="yihY_not_rbn"/>
    <property type="match status" value="1"/>
</dbReference>
<dbReference type="Proteomes" id="UP001240236">
    <property type="component" value="Unassembled WGS sequence"/>
</dbReference>
<feature type="transmembrane region" description="Helical" evidence="7">
    <location>
        <begin position="285"/>
        <end position="306"/>
    </location>
</feature>
<dbReference type="AlphaFoldDB" id="A0AAE3VYY9"/>
<evidence type="ECO:0000256" key="7">
    <source>
        <dbReference type="SAM" id="Phobius"/>
    </source>
</evidence>
<keyword evidence="3 7" id="KW-0812">Transmembrane</keyword>